<name>A0AAV8U2B8_9ROSI</name>
<dbReference type="Proteomes" id="UP001159364">
    <property type="component" value="Linkage Group LG02"/>
</dbReference>
<dbReference type="EMBL" id="JAIWQS010000002">
    <property type="protein sequence ID" value="KAJ8772053.1"/>
    <property type="molecule type" value="Genomic_DNA"/>
</dbReference>
<evidence type="ECO:0000313" key="5">
    <source>
        <dbReference type="EMBL" id="KAJ8772053.1"/>
    </source>
</evidence>
<evidence type="ECO:0000256" key="1">
    <source>
        <dbReference type="ARBA" id="ARBA00022676"/>
    </source>
</evidence>
<evidence type="ECO:0000256" key="4">
    <source>
        <dbReference type="RuleBase" id="RU362027"/>
    </source>
</evidence>
<protein>
    <recommendedName>
        <fullName evidence="4">Hexosyltransferase</fullName>
        <ecNumber evidence="4">2.4.1.-</ecNumber>
    </recommendedName>
</protein>
<comment type="caution">
    <text evidence="5">The sequence shown here is derived from an EMBL/GenBank/DDBJ whole genome shotgun (WGS) entry which is preliminary data.</text>
</comment>
<dbReference type="Pfam" id="PF01501">
    <property type="entry name" value="Glyco_transf_8"/>
    <property type="match status" value="1"/>
</dbReference>
<evidence type="ECO:0000256" key="2">
    <source>
        <dbReference type="ARBA" id="ARBA00022679"/>
    </source>
</evidence>
<dbReference type="InterPro" id="IPR050587">
    <property type="entry name" value="GNT1/Glycosyltrans_8"/>
</dbReference>
<dbReference type="SUPFAM" id="SSF53448">
    <property type="entry name" value="Nucleotide-diphospho-sugar transferases"/>
    <property type="match status" value="1"/>
</dbReference>
<evidence type="ECO:0000313" key="6">
    <source>
        <dbReference type="Proteomes" id="UP001159364"/>
    </source>
</evidence>
<dbReference type="InterPro" id="IPR002495">
    <property type="entry name" value="Glyco_trans_8"/>
</dbReference>
<gene>
    <name evidence="5" type="ORF">K2173_027230</name>
</gene>
<keyword evidence="1" id="KW-0328">Glycosyltransferase</keyword>
<dbReference type="PANTHER" id="PTHR11183">
    <property type="entry name" value="GLYCOGENIN SUBFAMILY MEMBER"/>
    <property type="match status" value="1"/>
</dbReference>
<dbReference type="InterPro" id="IPR029044">
    <property type="entry name" value="Nucleotide-diphossugar_trans"/>
</dbReference>
<dbReference type="CDD" id="cd02537">
    <property type="entry name" value="GT8_Glycogenin"/>
    <property type="match status" value="1"/>
</dbReference>
<keyword evidence="3" id="KW-0464">Manganese</keyword>
<dbReference type="EC" id="2.4.1.-" evidence="4"/>
<evidence type="ECO:0000256" key="3">
    <source>
        <dbReference type="ARBA" id="ARBA00023211"/>
    </source>
</evidence>
<dbReference type="AlphaFoldDB" id="A0AAV8U2B8"/>
<accession>A0AAV8U2B8</accession>
<keyword evidence="6" id="KW-1185">Reference proteome</keyword>
<sequence>MAYPRSRDSSRLKLFIPSLLFLSLSLMVLSLSLKSSVPFNKHKPFSMITAHKWFDDLVASGIGSKKLKIGLVNVDDDTQRAYSNMHGLGETVSIDFETVSKDLKWDDFFPEWIEEDGKWGPAKCPDIPMPTTAEVDLDVIVARVPCGREAKKKGIRDVYRLQVNLVVANLVVANGWVSPDFYRTVYAVFISSCGPMEEIFRCEDLVTRTDSYWVYKPELRRLKQQMLMPVGSCQIASPGQEGYIFGNGPLSAKFAYATLLHSSEAYVCGAIALAQSILQSNSTHDLVLLHDSSLSPKSLKGLKKAGWKTRQIEPIRSPFAKKGSYNEWNYSKLRVWQLIEYEKVIFVDADLLVLKNIDKFFFYPQLSASPNEKVLFNSGFMVIEPSSCTFEDLMKKTSKLASYNDGDQGFLNEFFTWWHRLPKKVNFLKVFSSGSRQIPDNLYTLHFLGLKPWMCYKDYDCNWDMVARHQFASDSAHKKWWQVYKAMPKELHEYCGLTKQLDARIRKWRRIAKNVGLPDGHWKIKVSDPRRYHFVG</sequence>
<organism evidence="5 6">
    <name type="scientific">Erythroxylum novogranatense</name>
    <dbReference type="NCBI Taxonomy" id="1862640"/>
    <lineage>
        <taxon>Eukaryota</taxon>
        <taxon>Viridiplantae</taxon>
        <taxon>Streptophyta</taxon>
        <taxon>Embryophyta</taxon>
        <taxon>Tracheophyta</taxon>
        <taxon>Spermatophyta</taxon>
        <taxon>Magnoliopsida</taxon>
        <taxon>eudicotyledons</taxon>
        <taxon>Gunneridae</taxon>
        <taxon>Pentapetalae</taxon>
        <taxon>rosids</taxon>
        <taxon>fabids</taxon>
        <taxon>Malpighiales</taxon>
        <taxon>Erythroxylaceae</taxon>
        <taxon>Erythroxylum</taxon>
    </lineage>
</organism>
<proteinExistence type="inferred from homology"/>
<comment type="similarity">
    <text evidence="4">Belongs to the glycosyltransferase 8 family.</text>
</comment>
<keyword evidence="2" id="KW-0808">Transferase</keyword>
<reference evidence="5 6" key="1">
    <citation type="submission" date="2021-09" db="EMBL/GenBank/DDBJ databases">
        <title>Genomic insights and catalytic innovation underlie evolution of tropane alkaloids biosynthesis.</title>
        <authorList>
            <person name="Wang Y.-J."/>
            <person name="Tian T."/>
            <person name="Huang J.-P."/>
            <person name="Huang S.-X."/>
        </authorList>
    </citation>
    <scope>NUCLEOTIDE SEQUENCE [LARGE SCALE GENOMIC DNA]</scope>
    <source>
        <strain evidence="5">KIB-2018</strain>
        <tissue evidence="5">Leaf</tissue>
    </source>
</reference>
<dbReference type="Gene3D" id="3.90.550.10">
    <property type="entry name" value="Spore Coat Polysaccharide Biosynthesis Protein SpsA, Chain A"/>
    <property type="match status" value="1"/>
</dbReference>
<dbReference type="GO" id="GO:0016757">
    <property type="term" value="F:glycosyltransferase activity"/>
    <property type="evidence" value="ECO:0007669"/>
    <property type="project" value="UniProtKB-KW"/>
</dbReference>